<dbReference type="Pfam" id="PF07690">
    <property type="entry name" value="MFS_1"/>
    <property type="match status" value="1"/>
</dbReference>
<proteinExistence type="predicted"/>
<keyword evidence="6 8" id="KW-1133">Transmembrane helix</keyword>
<comment type="caution">
    <text evidence="10">The sequence shown here is derived from an EMBL/GenBank/DDBJ whole genome shotgun (WGS) entry which is preliminary data.</text>
</comment>
<dbReference type="RefSeq" id="WP_349296835.1">
    <property type="nucleotide sequence ID" value="NZ_JBEDNQ010000002.1"/>
</dbReference>
<feature type="domain" description="Major facilitator superfamily (MFS) profile" evidence="9">
    <location>
        <begin position="19"/>
        <end position="431"/>
    </location>
</feature>
<keyword evidence="5" id="KW-0769">Symport</keyword>
<evidence type="ECO:0000256" key="3">
    <source>
        <dbReference type="ARBA" id="ARBA00022475"/>
    </source>
</evidence>
<feature type="transmembrane region" description="Helical" evidence="8">
    <location>
        <begin position="282"/>
        <end position="300"/>
    </location>
</feature>
<dbReference type="PANTHER" id="PTHR43528">
    <property type="entry name" value="ALPHA-KETOGLUTARATE PERMEASE"/>
    <property type="match status" value="1"/>
</dbReference>
<organism evidence="10 11">
    <name type="scientific">Pseudonocardia nematodicida</name>
    <dbReference type="NCBI Taxonomy" id="1206997"/>
    <lineage>
        <taxon>Bacteria</taxon>
        <taxon>Bacillati</taxon>
        <taxon>Actinomycetota</taxon>
        <taxon>Actinomycetes</taxon>
        <taxon>Pseudonocardiales</taxon>
        <taxon>Pseudonocardiaceae</taxon>
        <taxon>Pseudonocardia</taxon>
    </lineage>
</organism>
<comment type="subcellular location">
    <subcellularLocation>
        <location evidence="1">Cell membrane</location>
        <topology evidence="1">Multi-pass membrane protein</topology>
    </subcellularLocation>
</comment>
<dbReference type="InterPro" id="IPR036259">
    <property type="entry name" value="MFS_trans_sf"/>
</dbReference>
<reference evidence="10 11" key="1">
    <citation type="submission" date="2024-03" db="EMBL/GenBank/DDBJ databases">
        <title>Draft genome sequence of Pseudonocardia nematodicida JCM 31783.</title>
        <authorList>
            <person name="Butdee W."/>
            <person name="Duangmal K."/>
        </authorList>
    </citation>
    <scope>NUCLEOTIDE SEQUENCE [LARGE SCALE GENOMIC DNA]</scope>
    <source>
        <strain evidence="10 11">JCM 31783</strain>
    </source>
</reference>
<feature type="transmembrane region" description="Helical" evidence="8">
    <location>
        <begin position="191"/>
        <end position="210"/>
    </location>
</feature>
<feature type="transmembrane region" description="Helical" evidence="8">
    <location>
        <begin position="156"/>
        <end position="179"/>
    </location>
</feature>
<feature type="transmembrane region" description="Helical" evidence="8">
    <location>
        <begin position="21"/>
        <end position="49"/>
    </location>
</feature>
<dbReference type="SUPFAM" id="SSF103473">
    <property type="entry name" value="MFS general substrate transporter"/>
    <property type="match status" value="1"/>
</dbReference>
<gene>
    <name evidence="10" type="ORF">WIS52_04585</name>
</gene>
<feature type="transmembrane region" description="Helical" evidence="8">
    <location>
        <begin position="90"/>
        <end position="109"/>
    </location>
</feature>
<name>A0ABV1K8N5_9PSEU</name>
<feature type="transmembrane region" description="Helical" evidence="8">
    <location>
        <begin position="312"/>
        <end position="331"/>
    </location>
</feature>
<dbReference type="InterPro" id="IPR011701">
    <property type="entry name" value="MFS"/>
</dbReference>
<evidence type="ECO:0000313" key="11">
    <source>
        <dbReference type="Proteomes" id="UP001494902"/>
    </source>
</evidence>
<dbReference type="PANTHER" id="PTHR43528:SF1">
    <property type="entry name" value="ALPHA-KETOGLUTARATE PERMEASE"/>
    <property type="match status" value="1"/>
</dbReference>
<feature type="transmembrane region" description="Helical" evidence="8">
    <location>
        <begin position="245"/>
        <end position="267"/>
    </location>
</feature>
<evidence type="ECO:0000256" key="7">
    <source>
        <dbReference type="ARBA" id="ARBA00023136"/>
    </source>
</evidence>
<dbReference type="InterPro" id="IPR020846">
    <property type="entry name" value="MFS_dom"/>
</dbReference>
<dbReference type="InterPro" id="IPR051084">
    <property type="entry name" value="H+-coupled_symporters"/>
</dbReference>
<evidence type="ECO:0000256" key="6">
    <source>
        <dbReference type="ARBA" id="ARBA00022989"/>
    </source>
</evidence>
<feature type="transmembrane region" description="Helical" evidence="8">
    <location>
        <begin position="115"/>
        <end position="135"/>
    </location>
</feature>
<dbReference type="Proteomes" id="UP001494902">
    <property type="component" value="Unassembled WGS sequence"/>
</dbReference>
<evidence type="ECO:0000259" key="9">
    <source>
        <dbReference type="PROSITE" id="PS50850"/>
    </source>
</evidence>
<dbReference type="EMBL" id="JBEDNQ010000002">
    <property type="protein sequence ID" value="MEQ3549738.1"/>
    <property type="molecule type" value="Genomic_DNA"/>
</dbReference>
<dbReference type="PROSITE" id="PS50850">
    <property type="entry name" value="MFS"/>
    <property type="match status" value="1"/>
</dbReference>
<evidence type="ECO:0000256" key="2">
    <source>
        <dbReference type="ARBA" id="ARBA00022448"/>
    </source>
</evidence>
<evidence type="ECO:0000256" key="8">
    <source>
        <dbReference type="SAM" id="Phobius"/>
    </source>
</evidence>
<protein>
    <submittedName>
        <fullName evidence="10">MFS transporter</fullName>
    </submittedName>
</protein>
<accession>A0ABV1K8N5</accession>
<feature type="transmembrane region" description="Helical" evidence="8">
    <location>
        <begin position="373"/>
        <end position="394"/>
    </location>
</feature>
<evidence type="ECO:0000256" key="4">
    <source>
        <dbReference type="ARBA" id="ARBA00022692"/>
    </source>
</evidence>
<feature type="transmembrane region" description="Helical" evidence="8">
    <location>
        <begin position="343"/>
        <end position="366"/>
    </location>
</feature>
<feature type="transmembrane region" description="Helical" evidence="8">
    <location>
        <begin position="406"/>
        <end position="426"/>
    </location>
</feature>
<keyword evidence="2" id="KW-0813">Transport</keyword>
<keyword evidence="11" id="KW-1185">Reference proteome</keyword>
<evidence type="ECO:0000256" key="5">
    <source>
        <dbReference type="ARBA" id="ARBA00022847"/>
    </source>
</evidence>
<keyword evidence="4 8" id="KW-0812">Transmembrane</keyword>
<feature type="transmembrane region" description="Helical" evidence="8">
    <location>
        <begin position="55"/>
        <end position="78"/>
    </location>
</feature>
<keyword evidence="7 8" id="KW-0472">Membrane</keyword>
<sequence>MLSTPDEHAGPRRQSVRKAGTAGLLGTAIEGYDFAVYAYLVVFIAPLFFPAENRTVGILAGLLALGAGYLARPLGGLFFGRLGDRRGRRFALVVTITMMGSATFLMGALPTYESIGVWAPVLLVLLRIVQGFSVGGELMGAATYVTEHGTGRNHGVLSAIVPFGNSLGGALAPGVVGVVTLLIADQAMGEWGWRVPLLLSLPLTVLVLVLRTRLSDSPEFEKLAERQDVTTGSPVREVLAHHRAALLQVVVLSASVMFVGLFAVSYLTLDMQSTAGRSPGEAARIAAVASFCLMPCQLVTGRLVDRFGRFRLQVVLFAASACVVVPTMYTISDPGLPVAASVLVYVVFYCVAGCTFIPAFGAFTALFPTRVRYTGSALGFGIGSSIGAGFGPFLSSYSADLAGNRYAAAVLFVAVVVLGLVASWTMRPVAGPVAAMTPRR</sequence>
<keyword evidence="3" id="KW-1003">Cell membrane</keyword>
<evidence type="ECO:0000313" key="10">
    <source>
        <dbReference type="EMBL" id="MEQ3549738.1"/>
    </source>
</evidence>
<dbReference type="Gene3D" id="1.20.1250.20">
    <property type="entry name" value="MFS general substrate transporter like domains"/>
    <property type="match status" value="2"/>
</dbReference>
<evidence type="ECO:0000256" key="1">
    <source>
        <dbReference type="ARBA" id="ARBA00004651"/>
    </source>
</evidence>